<dbReference type="InterPro" id="IPR000792">
    <property type="entry name" value="Tscrpt_reg_LuxR_C"/>
</dbReference>
<dbReference type="InterPro" id="IPR011006">
    <property type="entry name" value="CheY-like_superfamily"/>
</dbReference>
<dbReference type="Pfam" id="PF00072">
    <property type="entry name" value="Response_reg"/>
    <property type="match status" value="1"/>
</dbReference>
<sequence>MGNEPVRVILVDDHNIVRRGLAALLQVEGNYTIVAEAENGEEAIRCADEVAADVMILDLSMPRLNGLEATRRLKKRHPQLKLLLLSMYDDEEFVIQSLQAGASGYILKHSMEDELFLALQAVLLDQQFISSSIRLPTADHLGVMLITAVADKLTSREREVLQLIAEGHTTAELAALMSISPHTASRHRANLMQKLEAHTQAGLVRTAIEQGLVVLKKPPQ</sequence>
<dbReference type="InterPro" id="IPR039420">
    <property type="entry name" value="WalR-like"/>
</dbReference>
<evidence type="ECO:0000256" key="3">
    <source>
        <dbReference type="ARBA" id="ARBA00023125"/>
    </source>
</evidence>
<dbReference type="SUPFAM" id="SSF46894">
    <property type="entry name" value="C-terminal effector domain of the bipartite response regulators"/>
    <property type="match status" value="1"/>
</dbReference>
<reference evidence="7" key="1">
    <citation type="submission" date="2018-06" db="EMBL/GenBank/DDBJ databases">
        <authorList>
            <person name="Zhirakovskaya E."/>
        </authorList>
    </citation>
    <scope>NUCLEOTIDE SEQUENCE</scope>
</reference>
<protein>
    <submittedName>
        <fullName evidence="7">Two-component transcriptional response regulator, LuxR family</fullName>
    </submittedName>
</protein>
<dbReference type="AlphaFoldDB" id="A0A3B1B4D9"/>
<dbReference type="SUPFAM" id="SSF52172">
    <property type="entry name" value="CheY-like"/>
    <property type="match status" value="1"/>
</dbReference>
<dbReference type="GO" id="GO:0003677">
    <property type="term" value="F:DNA binding"/>
    <property type="evidence" value="ECO:0007669"/>
    <property type="project" value="UniProtKB-KW"/>
</dbReference>
<evidence type="ECO:0000259" key="6">
    <source>
        <dbReference type="PROSITE" id="PS50110"/>
    </source>
</evidence>
<organism evidence="7">
    <name type="scientific">hydrothermal vent metagenome</name>
    <dbReference type="NCBI Taxonomy" id="652676"/>
    <lineage>
        <taxon>unclassified sequences</taxon>
        <taxon>metagenomes</taxon>
        <taxon>ecological metagenomes</taxon>
    </lineage>
</organism>
<keyword evidence="2" id="KW-0805">Transcription regulation</keyword>
<dbReference type="SMART" id="SM00448">
    <property type="entry name" value="REC"/>
    <property type="match status" value="1"/>
</dbReference>
<dbReference type="PRINTS" id="PR00038">
    <property type="entry name" value="HTHLUXR"/>
</dbReference>
<dbReference type="InterPro" id="IPR058245">
    <property type="entry name" value="NreC/VraR/RcsB-like_REC"/>
</dbReference>
<dbReference type="InterPro" id="IPR001789">
    <property type="entry name" value="Sig_transdc_resp-reg_receiver"/>
</dbReference>
<dbReference type="PROSITE" id="PS50110">
    <property type="entry name" value="RESPONSE_REGULATORY"/>
    <property type="match status" value="1"/>
</dbReference>
<dbReference type="Gene3D" id="3.40.50.2300">
    <property type="match status" value="1"/>
</dbReference>
<dbReference type="GO" id="GO:0000160">
    <property type="term" value="P:phosphorelay signal transduction system"/>
    <property type="evidence" value="ECO:0007669"/>
    <property type="project" value="InterPro"/>
</dbReference>
<evidence type="ECO:0000256" key="4">
    <source>
        <dbReference type="ARBA" id="ARBA00023163"/>
    </source>
</evidence>
<dbReference type="InterPro" id="IPR016032">
    <property type="entry name" value="Sig_transdc_resp-reg_C-effctor"/>
</dbReference>
<evidence type="ECO:0000259" key="5">
    <source>
        <dbReference type="PROSITE" id="PS50043"/>
    </source>
</evidence>
<name>A0A3B1B4D9_9ZZZZ</name>
<dbReference type="PANTHER" id="PTHR43214:SF41">
    <property type="entry name" value="NITRATE_NITRITE RESPONSE REGULATOR PROTEIN NARP"/>
    <property type="match status" value="1"/>
</dbReference>
<keyword evidence="1" id="KW-0597">Phosphoprotein</keyword>
<dbReference type="Pfam" id="PF00196">
    <property type="entry name" value="GerE"/>
    <property type="match status" value="1"/>
</dbReference>
<feature type="domain" description="HTH luxR-type" evidence="5">
    <location>
        <begin position="146"/>
        <end position="211"/>
    </location>
</feature>
<keyword evidence="4" id="KW-0804">Transcription</keyword>
<gene>
    <name evidence="7" type="ORF">MNBD_ALPHA03-1589</name>
</gene>
<keyword evidence="3" id="KW-0238">DNA-binding</keyword>
<dbReference type="GO" id="GO:0006355">
    <property type="term" value="P:regulation of DNA-templated transcription"/>
    <property type="evidence" value="ECO:0007669"/>
    <property type="project" value="InterPro"/>
</dbReference>
<dbReference type="CDD" id="cd06170">
    <property type="entry name" value="LuxR_C_like"/>
    <property type="match status" value="1"/>
</dbReference>
<evidence type="ECO:0000256" key="2">
    <source>
        <dbReference type="ARBA" id="ARBA00023015"/>
    </source>
</evidence>
<evidence type="ECO:0000313" key="7">
    <source>
        <dbReference type="EMBL" id="VAX08991.1"/>
    </source>
</evidence>
<dbReference type="SMART" id="SM00421">
    <property type="entry name" value="HTH_LUXR"/>
    <property type="match status" value="1"/>
</dbReference>
<dbReference type="EMBL" id="UOFW01000254">
    <property type="protein sequence ID" value="VAX08991.1"/>
    <property type="molecule type" value="Genomic_DNA"/>
</dbReference>
<dbReference type="CDD" id="cd17535">
    <property type="entry name" value="REC_NarL-like"/>
    <property type="match status" value="1"/>
</dbReference>
<evidence type="ECO:0000256" key="1">
    <source>
        <dbReference type="ARBA" id="ARBA00022553"/>
    </source>
</evidence>
<feature type="domain" description="Response regulatory" evidence="6">
    <location>
        <begin position="7"/>
        <end position="123"/>
    </location>
</feature>
<proteinExistence type="predicted"/>
<dbReference type="PROSITE" id="PS50043">
    <property type="entry name" value="HTH_LUXR_2"/>
    <property type="match status" value="1"/>
</dbReference>
<dbReference type="PANTHER" id="PTHR43214">
    <property type="entry name" value="TWO-COMPONENT RESPONSE REGULATOR"/>
    <property type="match status" value="1"/>
</dbReference>
<accession>A0A3B1B4D9</accession>